<dbReference type="GeneID" id="109131590"/>
<evidence type="ECO:0000256" key="3">
    <source>
        <dbReference type="ARBA" id="ARBA00022722"/>
    </source>
</evidence>
<keyword evidence="6" id="KW-0695">RNA-directed DNA polymerase</keyword>
<feature type="region of interest" description="Disordered" evidence="7">
    <location>
        <begin position="839"/>
        <end position="880"/>
    </location>
</feature>
<feature type="compositionally biased region" description="Basic and acidic residues" evidence="7">
    <location>
        <begin position="1023"/>
        <end position="1034"/>
    </location>
</feature>
<dbReference type="InterPro" id="IPR036397">
    <property type="entry name" value="RNaseH_sf"/>
</dbReference>
<reference evidence="10" key="2">
    <citation type="submission" date="2025-08" db="UniProtKB">
        <authorList>
            <consortium name="RefSeq"/>
        </authorList>
    </citation>
    <scope>IDENTIFICATION</scope>
    <source>
        <tissue evidence="10">Leaf</tissue>
    </source>
</reference>
<dbReference type="InterPro" id="IPR015410">
    <property type="entry name" value="DUF1985"/>
</dbReference>
<dbReference type="PANTHER" id="PTHR35046">
    <property type="entry name" value="ZINC KNUCKLE (CCHC-TYPE) FAMILY PROTEIN"/>
    <property type="match status" value="1"/>
</dbReference>
<dbReference type="Pfam" id="PF17921">
    <property type="entry name" value="Integrase_H2C2"/>
    <property type="match status" value="1"/>
</dbReference>
<evidence type="ECO:0000256" key="2">
    <source>
        <dbReference type="ARBA" id="ARBA00022695"/>
    </source>
</evidence>
<keyword evidence="4" id="KW-0255">Endonuclease</keyword>
<dbReference type="SUPFAM" id="SSF56672">
    <property type="entry name" value="DNA/RNA polymerases"/>
    <property type="match status" value="1"/>
</dbReference>
<dbReference type="Gene3D" id="1.10.340.70">
    <property type="match status" value="1"/>
</dbReference>
<organism evidence="9 10">
    <name type="scientific">Camelina sativa</name>
    <name type="common">False flax</name>
    <name type="synonym">Myagrum sativum</name>
    <dbReference type="NCBI Taxonomy" id="90675"/>
    <lineage>
        <taxon>Eukaryota</taxon>
        <taxon>Viridiplantae</taxon>
        <taxon>Streptophyta</taxon>
        <taxon>Embryophyta</taxon>
        <taxon>Tracheophyta</taxon>
        <taxon>Spermatophyta</taxon>
        <taxon>Magnoliopsida</taxon>
        <taxon>eudicotyledons</taxon>
        <taxon>Gunneridae</taxon>
        <taxon>Pentapetalae</taxon>
        <taxon>rosids</taxon>
        <taxon>malvids</taxon>
        <taxon>Brassicales</taxon>
        <taxon>Brassicaceae</taxon>
        <taxon>Camelineae</taxon>
        <taxon>Camelina</taxon>
    </lineage>
</organism>
<feature type="compositionally biased region" description="Polar residues" evidence="7">
    <location>
        <begin position="840"/>
        <end position="851"/>
    </location>
</feature>
<evidence type="ECO:0000313" key="10">
    <source>
        <dbReference type="RefSeq" id="XP_019098281.1"/>
    </source>
</evidence>
<dbReference type="InterPro" id="IPR041373">
    <property type="entry name" value="RT_RNaseH"/>
</dbReference>
<keyword evidence="9" id="KW-1185">Reference proteome</keyword>
<reference evidence="9" key="1">
    <citation type="journal article" date="2014" name="Nat. Commun.">
        <title>The emerging biofuel crop Camelina sativa retains a highly undifferentiated hexaploid genome structure.</title>
        <authorList>
            <person name="Kagale S."/>
            <person name="Koh C."/>
            <person name="Nixon J."/>
            <person name="Bollina V."/>
            <person name="Clarke W.E."/>
            <person name="Tuteja R."/>
            <person name="Spillane C."/>
            <person name="Robinson S.J."/>
            <person name="Links M.G."/>
            <person name="Clarke C."/>
            <person name="Higgins E.E."/>
            <person name="Huebert T."/>
            <person name="Sharpe A.G."/>
            <person name="Parkin I.A."/>
        </authorList>
    </citation>
    <scope>NUCLEOTIDE SEQUENCE [LARGE SCALE GENOMIC DNA]</scope>
    <source>
        <strain evidence="9">cv. DH55</strain>
    </source>
</reference>
<dbReference type="InterPro" id="IPR001584">
    <property type="entry name" value="Integrase_cat-core"/>
</dbReference>
<dbReference type="InterPro" id="IPR056924">
    <property type="entry name" value="SH3_Tf2-1"/>
</dbReference>
<gene>
    <name evidence="10" type="primary">LOC109131590</name>
</gene>
<keyword evidence="2" id="KW-0548">Nucleotidyltransferase</keyword>
<evidence type="ECO:0000256" key="6">
    <source>
        <dbReference type="ARBA" id="ARBA00022918"/>
    </source>
</evidence>
<protein>
    <submittedName>
        <fullName evidence="10">Uncharacterized protein LOC109131590</fullName>
    </submittedName>
</protein>
<dbReference type="Proteomes" id="UP000694864">
    <property type="component" value="Unplaced"/>
</dbReference>
<dbReference type="SUPFAM" id="SSF53098">
    <property type="entry name" value="Ribonuclease H-like"/>
    <property type="match status" value="1"/>
</dbReference>
<evidence type="ECO:0000313" key="9">
    <source>
        <dbReference type="Proteomes" id="UP000694864"/>
    </source>
</evidence>
<keyword evidence="5" id="KW-0378">Hydrolase</keyword>
<dbReference type="PROSITE" id="PS50994">
    <property type="entry name" value="INTEGRASE"/>
    <property type="match status" value="1"/>
</dbReference>
<feature type="region of interest" description="Disordered" evidence="7">
    <location>
        <begin position="1006"/>
        <end position="1062"/>
    </location>
</feature>
<dbReference type="Pfam" id="PF09331">
    <property type="entry name" value="DUF1985"/>
    <property type="match status" value="1"/>
</dbReference>
<dbReference type="PANTHER" id="PTHR35046:SF9">
    <property type="entry name" value="RNA-DIRECTED DNA POLYMERASE"/>
    <property type="match status" value="1"/>
</dbReference>
<evidence type="ECO:0000259" key="8">
    <source>
        <dbReference type="PROSITE" id="PS50994"/>
    </source>
</evidence>
<dbReference type="InterPro" id="IPR041588">
    <property type="entry name" value="Integrase_H2C2"/>
</dbReference>
<dbReference type="Pfam" id="PF17917">
    <property type="entry name" value="RT_RNaseH"/>
    <property type="match status" value="1"/>
</dbReference>
<keyword evidence="3" id="KW-0540">Nuclease</keyword>
<dbReference type="Gene3D" id="3.30.420.10">
    <property type="entry name" value="Ribonuclease H-like superfamily/Ribonuclease H"/>
    <property type="match status" value="1"/>
</dbReference>
<evidence type="ECO:0000256" key="5">
    <source>
        <dbReference type="ARBA" id="ARBA00022801"/>
    </source>
</evidence>
<name>A0ABM1RGZ3_CAMSA</name>
<sequence length="1166" mass="132754">MQEKKPIAYFSEKLGGATLNYPTYDKELYALVRALQTWQHYLWPKEFVIHTDHESLKHLRGQQKLNKRHARWVEFIETFPYVIQYKQGKDNVVADALSRRYALISTLDAKLLGFEQLKEMYATDYEFKEDFQACEKFAHGKYFQHEGFLFYENRLCVPNCSLRDLLVREAHGGGLMGHFGVAKTLSVMQDHFYWPHMKRDVERICGRCVTCKQAKSKVQPHGLYTPLPIPTESWTDLSMDFVLGLPRTKRGRDSVFVVVDRFSKMAHFIPCHKTDDASNVADLFFREVVRLHGMPRTIVSDRDTKFLSYFWKTLWSKLGTKLLFSTTCHPQTDGQTEVVNRTLSTLLRAIIKKNIKSWEDCLPHVEFAYNHSVHSASKHSPFQIVYGFNPLTPLDLIPLPLSERVSMDGKKKAELVKQIHEKARLNIEARTKQYEKQANKGRRQLVFEVGDLVWIHLRKERFPAERESKLMPRVDGPFKVLTKISDNAYKLDLQVEAELVPKDAMLVPVGPMTRAKTKQLAGVVHLIFEDIWSKESMGISIGEDIYQIACGVKESVWRTFGWRITDGELTARWFEVQEERNIAICYEIDETEFEVDHTPLWAALKVKAFNGPNWEELVEGLRSCRGWSDEMKTQIARLYLVHVGVLGLSRNSQISLEYAKRALNEEAFESFQWGRVGFKSLVDSIKVLGLPNNAYTLHGCVHVLLIWAFESVKVLGASYGNVREGVDLPLLRWRGGRPRKDIEAFISGSKLLNNGELQVKHLVPKPLEFIYPDWPGQYCVYGVGEGLKKKLDNLLLDVINGEVDEREWDCVKKRKGEHTKKRERRQHVAGVSDDDFLETAPTSIRNVPNNAKEQKESVGDKCSAEKASGDKHSGVQGEDGSGRLFTMVETLGAKMDNIQISFSRAIAEVVFKLQGMESRMGNFESDVQLLKKVVINSTDGGAHMQGPRTLRNDEPKIEEIKHSDKDGYKVASCVRNPLAIKDKVMWSGSIKIEPEDSVERIPKQMVDSVQRGKRVQSCETEEGDKRAKYNDKVDGAGAQPVPINVIHPVSGGNPGSLDRKSESVVDLNEETSTPASSHTLKDKEKARYFAYLLQKVFPPSRELDLLLVDPVGTNIGLNPNDESMRVALITRRESHIVVLSPAVYDPFIEACPEKIAKLMSFLTDDL</sequence>
<dbReference type="Pfam" id="PF24626">
    <property type="entry name" value="SH3_Tf2-1"/>
    <property type="match status" value="1"/>
</dbReference>
<evidence type="ECO:0000256" key="1">
    <source>
        <dbReference type="ARBA" id="ARBA00022679"/>
    </source>
</evidence>
<accession>A0ABM1RGZ3</accession>
<evidence type="ECO:0000256" key="4">
    <source>
        <dbReference type="ARBA" id="ARBA00022759"/>
    </source>
</evidence>
<feature type="compositionally biased region" description="Basic and acidic residues" evidence="7">
    <location>
        <begin position="852"/>
        <end position="873"/>
    </location>
</feature>
<proteinExistence type="predicted"/>
<keyword evidence="1" id="KW-0808">Transferase</keyword>
<dbReference type="InterPro" id="IPR012337">
    <property type="entry name" value="RNaseH-like_sf"/>
</dbReference>
<dbReference type="RefSeq" id="XP_019098281.1">
    <property type="nucleotide sequence ID" value="XM_019242736.1"/>
</dbReference>
<evidence type="ECO:0000256" key="7">
    <source>
        <dbReference type="SAM" id="MobiDB-lite"/>
    </source>
</evidence>
<dbReference type="InterPro" id="IPR043502">
    <property type="entry name" value="DNA/RNA_pol_sf"/>
</dbReference>
<dbReference type="CDD" id="cd09274">
    <property type="entry name" value="RNase_HI_RT_Ty3"/>
    <property type="match status" value="1"/>
</dbReference>
<feature type="domain" description="Integrase catalytic" evidence="8">
    <location>
        <begin position="224"/>
        <end position="389"/>
    </location>
</feature>
<dbReference type="Pfam" id="PF00665">
    <property type="entry name" value="rve"/>
    <property type="match status" value="1"/>
</dbReference>